<dbReference type="PATRIC" id="fig|888808.3.peg.1"/>
<dbReference type="eggNOG" id="COG0526">
    <property type="taxonomic scope" value="Bacteria"/>
</dbReference>
<dbReference type="InterPro" id="IPR000866">
    <property type="entry name" value="AhpC/TSA"/>
</dbReference>
<name>F3UU14_STRSA</name>
<sequence length="205" mass="23581">MFFMNKGDAMLKDKWWLPFLALGVIILAVFGLLYINSPNKQKKESTQNTSSSTTNAVAQHNLVGQKLPDFEMIDHDGQQRKSSEFYDKPMVIMEWASWCPYCQRQLPEIQKIYEKYGDRLHFVMLNMLGPGHGTTETEETADKYIKEKGFTFPYYSDTGQKAADILQVSTIPSIYLVDKNQVVQKVILEFHDEAALDKQLQSILK</sequence>
<keyword evidence="2" id="KW-0472">Membrane</keyword>
<keyword evidence="1" id="KW-1015">Disulfide bond</keyword>
<dbReference type="Pfam" id="PF00578">
    <property type="entry name" value="AhpC-TSA"/>
    <property type="match status" value="1"/>
</dbReference>
<feature type="domain" description="Thioredoxin" evidence="3">
    <location>
        <begin position="61"/>
        <end position="205"/>
    </location>
</feature>
<dbReference type="InterPro" id="IPR050553">
    <property type="entry name" value="Thioredoxin_ResA/DsbE_sf"/>
</dbReference>
<accession>F3UU14</accession>
<dbReference type="EMBL" id="AFFO01000001">
    <property type="protein sequence ID" value="EGJ41830.1"/>
    <property type="molecule type" value="Genomic_DNA"/>
</dbReference>
<evidence type="ECO:0000259" key="3">
    <source>
        <dbReference type="PROSITE" id="PS51352"/>
    </source>
</evidence>
<dbReference type="CDD" id="cd02966">
    <property type="entry name" value="TlpA_like_family"/>
    <property type="match status" value="1"/>
</dbReference>
<evidence type="ECO:0000313" key="5">
    <source>
        <dbReference type="Proteomes" id="UP000006459"/>
    </source>
</evidence>
<evidence type="ECO:0000313" key="4">
    <source>
        <dbReference type="EMBL" id="EGJ41830.1"/>
    </source>
</evidence>
<evidence type="ECO:0000256" key="2">
    <source>
        <dbReference type="SAM" id="Phobius"/>
    </source>
</evidence>
<dbReference type="GO" id="GO:0004601">
    <property type="term" value="F:peroxidase activity"/>
    <property type="evidence" value="ECO:0007669"/>
    <property type="project" value="UniProtKB-KW"/>
</dbReference>
<keyword evidence="4" id="KW-0560">Oxidoreductase</keyword>
<evidence type="ECO:0000256" key="1">
    <source>
        <dbReference type="ARBA" id="ARBA00023157"/>
    </source>
</evidence>
<feature type="transmembrane region" description="Helical" evidence="2">
    <location>
        <begin position="15"/>
        <end position="35"/>
    </location>
</feature>
<dbReference type="InterPro" id="IPR013766">
    <property type="entry name" value="Thioredoxin_domain"/>
</dbReference>
<organism evidence="4 5">
    <name type="scientific">Streptococcus sanguinis SK49</name>
    <dbReference type="NCBI Taxonomy" id="888808"/>
    <lineage>
        <taxon>Bacteria</taxon>
        <taxon>Bacillati</taxon>
        <taxon>Bacillota</taxon>
        <taxon>Bacilli</taxon>
        <taxon>Lactobacillales</taxon>
        <taxon>Streptococcaceae</taxon>
        <taxon>Streptococcus</taxon>
    </lineage>
</organism>
<keyword evidence="2" id="KW-1133">Transmembrane helix</keyword>
<dbReference type="HOGENOM" id="CLU_042529_11_4_9"/>
<gene>
    <name evidence="4" type="ORF">HMPREF9380_0002</name>
</gene>
<proteinExistence type="predicted"/>
<reference evidence="4 5" key="1">
    <citation type="submission" date="2011-03" db="EMBL/GenBank/DDBJ databases">
        <authorList>
            <person name="Muzny D."/>
            <person name="Qin X."/>
            <person name="Deng J."/>
            <person name="Jiang H."/>
            <person name="Liu Y."/>
            <person name="Qu J."/>
            <person name="Song X.-Z."/>
            <person name="Zhang L."/>
            <person name="Thornton R."/>
            <person name="Coyle M."/>
            <person name="Francisco L."/>
            <person name="Jackson L."/>
            <person name="Javaid M."/>
            <person name="Korchina V."/>
            <person name="Kovar C."/>
            <person name="Mata R."/>
            <person name="Mathew T."/>
            <person name="Ngo R."/>
            <person name="Nguyen L."/>
            <person name="Nguyen N."/>
            <person name="Okwuonu G."/>
            <person name="Ongeri F."/>
            <person name="Pham C."/>
            <person name="Simmons D."/>
            <person name="Wilczek-Boney K."/>
            <person name="Hale W."/>
            <person name="Jakkamsetti A."/>
            <person name="Pham P."/>
            <person name="Ruth R."/>
            <person name="San Lucas F."/>
            <person name="Warren J."/>
            <person name="Zhang J."/>
            <person name="Zhao Z."/>
            <person name="Zhou C."/>
            <person name="Zhu D."/>
            <person name="Lee S."/>
            <person name="Bess C."/>
            <person name="Blankenburg K."/>
            <person name="Forbes L."/>
            <person name="Fu Q."/>
            <person name="Gubbala S."/>
            <person name="Hirani K."/>
            <person name="Jayaseelan J.C."/>
            <person name="Lara F."/>
            <person name="Munidasa M."/>
            <person name="Palculict T."/>
            <person name="Patil S."/>
            <person name="Pu L.-L."/>
            <person name="Saada N."/>
            <person name="Tang L."/>
            <person name="Weissenberger G."/>
            <person name="Zhu Y."/>
            <person name="Hemphill L."/>
            <person name="Shang Y."/>
            <person name="Youmans B."/>
            <person name="Ayvaz T."/>
            <person name="Ross M."/>
            <person name="Santibanez J."/>
            <person name="Aqrawi P."/>
            <person name="Gross S."/>
            <person name="Joshi V."/>
            <person name="Fowler G."/>
            <person name="Nazareth L."/>
            <person name="Reid J."/>
            <person name="Worley K."/>
            <person name="Petrosino J."/>
            <person name="Highlander S."/>
            <person name="Gibbs R."/>
        </authorList>
    </citation>
    <scope>NUCLEOTIDE SEQUENCE [LARGE SCALE GENOMIC DNA]</scope>
    <source>
        <strain evidence="4 5">SK49</strain>
    </source>
</reference>
<dbReference type="PANTHER" id="PTHR42852">
    <property type="entry name" value="THIOL:DISULFIDE INTERCHANGE PROTEIN DSBE"/>
    <property type="match status" value="1"/>
</dbReference>
<dbReference type="SUPFAM" id="SSF52833">
    <property type="entry name" value="Thioredoxin-like"/>
    <property type="match status" value="1"/>
</dbReference>
<protein>
    <submittedName>
        <fullName evidence="4">AhpC/TSA family antioxidant</fullName>
        <ecNumber evidence="4">1.11.1.15</ecNumber>
    </submittedName>
</protein>
<dbReference type="EC" id="1.11.1.15" evidence="4"/>
<dbReference type="Gene3D" id="3.40.30.10">
    <property type="entry name" value="Glutaredoxin"/>
    <property type="match status" value="1"/>
</dbReference>
<keyword evidence="2" id="KW-0812">Transmembrane</keyword>
<comment type="caution">
    <text evidence="4">The sequence shown here is derived from an EMBL/GenBank/DDBJ whole genome shotgun (WGS) entry which is preliminary data.</text>
</comment>
<dbReference type="PANTHER" id="PTHR42852:SF17">
    <property type="entry name" value="THIOREDOXIN-LIKE PROTEIN HI_1115"/>
    <property type="match status" value="1"/>
</dbReference>
<keyword evidence="4" id="KW-0575">Peroxidase</keyword>
<dbReference type="Proteomes" id="UP000006459">
    <property type="component" value="Unassembled WGS sequence"/>
</dbReference>
<dbReference type="AlphaFoldDB" id="F3UU14"/>
<dbReference type="InterPro" id="IPR036249">
    <property type="entry name" value="Thioredoxin-like_sf"/>
</dbReference>
<dbReference type="PROSITE" id="PS51352">
    <property type="entry name" value="THIOREDOXIN_2"/>
    <property type="match status" value="1"/>
</dbReference>